<evidence type="ECO:0000256" key="3">
    <source>
        <dbReference type="ARBA" id="ARBA00022900"/>
    </source>
</evidence>
<dbReference type="SUPFAM" id="SSF56574">
    <property type="entry name" value="Serpins"/>
    <property type="match status" value="1"/>
</dbReference>
<dbReference type="InterPro" id="IPR042185">
    <property type="entry name" value="Serpin_sf_2"/>
</dbReference>
<keyword evidence="8" id="KW-1185">Reference proteome</keyword>
<name>A0AAN9TSQ7_9HEMI</name>
<dbReference type="SMART" id="SM00093">
    <property type="entry name" value="SERPIN"/>
    <property type="match status" value="1"/>
</dbReference>
<feature type="domain" description="Serpin" evidence="6">
    <location>
        <begin position="51"/>
        <end position="415"/>
    </location>
</feature>
<keyword evidence="3" id="KW-0722">Serine protease inhibitor</keyword>
<evidence type="ECO:0000313" key="8">
    <source>
        <dbReference type="Proteomes" id="UP001367676"/>
    </source>
</evidence>
<dbReference type="PANTHER" id="PTHR11461">
    <property type="entry name" value="SERINE PROTEASE INHIBITOR, SERPIN"/>
    <property type="match status" value="1"/>
</dbReference>
<dbReference type="InterPro" id="IPR023795">
    <property type="entry name" value="Serpin_CS"/>
</dbReference>
<evidence type="ECO:0000313" key="7">
    <source>
        <dbReference type="EMBL" id="KAK7604599.1"/>
    </source>
</evidence>
<keyword evidence="5" id="KW-0732">Signal</keyword>
<gene>
    <name evidence="7" type="ORF">V9T40_005785</name>
</gene>
<comment type="similarity">
    <text evidence="1 4">Belongs to the serpin family.</text>
</comment>
<dbReference type="InterPro" id="IPR036186">
    <property type="entry name" value="Serpin_sf"/>
</dbReference>
<comment type="caution">
    <text evidence="7">The sequence shown here is derived from an EMBL/GenBank/DDBJ whole genome shotgun (WGS) entry which is preliminary data.</text>
</comment>
<dbReference type="GO" id="GO:0004867">
    <property type="term" value="F:serine-type endopeptidase inhibitor activity"/>
    <property type="evidence" value="ECO:0007669"/>
    <property type="project" value="UniProtKB-KW"/>
</dbReference>
<dbReference type="PROSITE" id="PS00284">
    <property type="entry name" value="SERPIN"/>
    <property type="match status" value="1"/>
</dbReference>
<dbReference type="EMBL" id="JBBCAQ010000003">
    <property type="protein sequence ID" value="KAK7604599.1"/>
    <property type="molecule type" value="Genomic_DNA"/>
</dbReference>
<reference evidence="7 8" key="1">
    <citation type="submission" date="2024-03" db="EMBL/GenBank/DDBJ databases">
        <title>Adaptation during the transition from Ophiocordyceps entomopathogen to insect associate is accompanied by gene loss and intensified selection.</title>
        <authorList>
            <person name="Ward C.M."/>
            <person name="Onetto C.A."/>
            <person name="Borneman A.R."/>
        </authorList>
    </citation>
    <scope>NUCLEOTIDE SEQUENCE [LARGE SCALE GENOMIC DNA]</scope>
    <source>
        <strain evidence="7">AWRI1</strain>
        <tissue evidence="7">Single Adult Female</tissue>
    </source>
</reference>
<dbReference type="InterPro" id="IPR000215">
    <property type="entry name" value="Serpin_fam"/>
</dbReference>
<evidence type="ECO:0000256" key="2">
    <source>
        <dbReference type="ARBA" id="ARBA00022690"/>
    </source>
</evidence>
<organism evidence="7 8">
    <name type="scientific">Parthenolecanium corni</name>
    <dbReference type="NCBI Taxonomy" id="536013"/>
    <lineage>
        <taxon>Eukaryota</taxon>
        <taxon>Metazoa</taxon>
        <taxon>Ecdysozoa</taxon>
        <taxon>Arthropoda</taxon>
        <taxon>Hexapoda</taxon>
        <taxon>Insecta</taxon>
        <taxon>Pterygota</taxon>
        <taxon>Neoptera</taxon>
        <taxon>Paraneoptera</taxon>
        <taxon>Hemiptera</taxon>
        <taxon>Sternorrhyncha</taxon>
        <taxon>Coccoidea</taxon>
        <taxon>Coccidae</taxon>
        <taxon>Parthenolecanium</taxon>
    </lineage>
</organism>
<dbReference type="InterPro" id="IPR042178">
    <property type="entry name" value="Serpin_sf_1"/>
</dbReference>
<dbReference type="AlphaFoldDB" id="A0AAN9TSQ7"/>
<evidence type="ECO:0000256" key="4">
    <source>
        <dbReference type="RuleBase" id="RU000411"/>
    </source>
</evidence>
<dbReference type="CDD" id="cd00172">
    <property type="entry name" value="serpin"/>
    <property type="match status" value="1"/>
</dbReference>
<dbReference type="Proteomes" id="UP001367676">
    <property type="component" value="Unassembled WGS sequence"/>
</dbReference>
<dbReference type="GO" id="GO:0005615">
    <property type="term" value="C:extracellular space"/>
    <property type="evidence" value="ECO:0007669"/>
    <property type="project" value="InterPro"/>
</dbReference>
<evidence type="ECO:0000259" key="6">
    <source>
        <dbReference type="SMART" id="SM00093"/>
    </source>
</evidence>
<dbReference type="Gene3D" id="2.30.39.10">
    <property type="entry name" value="Alpha-1-antitrypsin, domain 1"/>
    <property type="match status" value="1"/>
</dbReference>
<feature type="signal peptide" evidence="5">
    <location>
        <begin position="1"/>
        <end position="20"/>
    </location>
</feature>
<evidence type="ECO:0000256" key="5">
    <source>
        <dbReference type="SAM" id="SignalP"/>
    </source>
</evidence>
<feature type="chain" id="PRO_5042963252" description="Serpin domain-containing protein" evidence="5">
    <location>
        <begin position="21"/>
        <end position="416"/>
    </location>
</feature>
<accession>A0AAN9TSQ7</accession>
<evidence type="ECO:0000256" key="1">
    <source>
        <dbReference type="ARBA" id="ARBA00009500"/>
    </source>
</evidence>
<dbReference type="InterPro" id="IPR023796">
    <property type="entry name" value="Serpin_dom"/>
</dbReference>
<dbReference type="Gene3D" id="3.30.497.10">
    <property type="entry name" value="Antithrombin, subunit I, domain 2"/>
    <property type="match status" value="1"/>
</dbReference>
<protein>
    <recommendedName>
        <fullName evidence="6">Serpin domain-containing protein</fullName>
    </recommendedName>
</protein>
<keyword evidence="2" id="KW-0646">Protease inhibitor</keyword>
<dbReference type="PANTHER" id="PTHR11461:SF211">
    <property type="entry name" value="GH10112P-RELATED"/>
    <property type="match status" value="1"/>
</dbReference>
<sequence>MGLSTIIIFSFVISLDVISAFPQATNESAPVPVAPVTAEKVVADGILSLSVDLIRNLHHAVKGENLIFSPLSIYAALSLTYLGAGGNTHDEIGKVLRSPTGSNEIEKFHKSLGSLLESIQSRPERVLAEVTIANGFFLKQQLELKPTYLNKSKEIYKSEIQKLDFTKQDEAVAVINKWVSEKTQGRIPQLFQDPLDPDTLAILASSLYFNGRWNEHFYESKTKNETFFTGVEEITTPLMHNEDAIPYVNNSSLQFEAIALEYDGKDFSMGIILPYANQSLSNLTENLKPEHIKQVFDEENCISIDYKIPRMKFQSSFSLKDSLSALGIQSAFHAANFSNLIEAVPMKISDVKHAAEIVVDEDGTTASAITAIQLIPLSGKVVIDPLKFYVNRPFLLAIYHRPTSTLLFLAAVHKPL</sequence>
<proteinExistence type="inferred from homology"/>
<dbReference type="Pfam" id="PF00079">
    <property type="entry name" value="Serpin"/>
    <property type="match status" value="1"/>
</dbReference>